<dbReference type="PROSITE" id="PS50302">
    <property type="entry name" value="PUM"/>
    <property type="match status" value="8"/>
</dbReference>
<comment type="function">
    <text evidence="3">Sequence-specific RNA-binding protein that regulates translation and mRNA stability by binding the 3'-UTR of target mRNAs.</text>
</comment>
<dbReference type="SUPFAM" id="SSF48371">
    <property type="entry name" value="ARM repeat"/>
    <property type="match status" value="1"/>
</dbReference>
<dbReference type="InterPro" id="IPR011989">
    <property type="entry name" value="ARM-like"/>
</dbReference>
<feature type="repeat" description="Pumilio" evidence="4">
    <location>
        <begin position="534"/>
        <end position="569"/>
    </location>
</feature>
<evidence type="ECO:0000256" key="2">
    <source>
        <dbReference type="ARBA" id="ARBA00022845"/>
    </source>
</evidence>
<dbReference type="PANTHER" id="PTHR12537">
    <property type="entry name" value="RNA BINDING PROTEIN PUMILIO-RELATED"/>
    <property type="match status" value="1"/>
</dbReference>
<feature type="repeat" description="Pumilio" evidence="4">
    <location>
        <begin position="606"/>
        <end position="641"/>
    </location>
</feature>
<dbReference type="AlphaFoldDB" id="A0A5P1EGS5"/>
<dbReference type="Gene3D" id="1.25.10.10">
    <property type="entry name" value="Leucine-rich Repeat Variant"/>
    <property type="match status" value="1"/>
</dbReference>
<dbReference type="GO" id="GO:0003729">
    <property type="term" value="F:mRNA binding"/>
    <property type="evidence" value="ECO:0007669"/>
    <property type="project" value="TreeGrafter"/>
</dbReference>
<gene>
    <name evidence="6" type="ORF">A4U43_C07F32900</name>
</gene>
<keyword evidence="7" id="KW-1185">Reference proteome</keyword>
<dbReference type="InterPro" id="IPR033133">
    <property type="entry name" value="PUM-HD"/>
</dbReference>
<dbReference type="Gramene" id="ONK65044">
    <property type="protein sequence ID" value="ONK65044"/>
    <property type="gene ID" value="A4U43_C07F32900"/>
</dbReference>
<dbReference type="GO" id="GO:0005737">
    <property type="term" value="C:cytoplasm"/>
    <property type="evidence" value="ECO:0007669"/>
    <property type="project" value="TreeGrafter"/>
</dbReference>
<feature type="repeat" description="Pumilio" evidence="4">
    <location>
        <begin position="386"/>
        <end position="421"/>
    </location>
</feature>
<feature type="repeat" description="Pumilio" evidence="4">
    <location>
        <begin position="422"/>
        <end position="457"/>
    </location>
</feature>
<feature type="repeat" description="Pumilio" evidence="4">
    <location>
        <begin position="498"/>
        <end position="533"/>
    </location>
</feature>
<evidence type="ECO:0000313" key="6">
    <source>
        <dbReference type="EMBL" id="ONK65044.1"/>
    </source>
</evidence>
<dbReference type="InterPro" id="IPR001313">
    <property type="entry name" value="Pumilio_RNA-bd_rpt"/>
</dbReference>
<evidence type="ECO:0000256" key="1">
    <source>
        <dbReference type="ARBA" id="ARBA00022737"/>
    </source>
</evidence>
<feature type="repeat" description="Pumilio" evidence="4">
    <location>
        <begin position="570"/>
        <end position="605"/>
    </location>
</feature>
<feature type="repeat" description="Pumilio" evidence="4">
    <location>
        <begin position="642"/>
        <end position="679"/>
    </location>
</feature>
<dbReference type="FunFam" id="1.25.10.10:FF:000237">
    <property type="entry name" value="Pumilio homolog 9"/>
    <property type="match status" value="1"/>
</dbReference>
<protein>
    <recommendedName>
        <fullName evidence="5">PUM-HD domain-containing protein</fullName>
    </recommendedName>
</protein>
<name>A0A5P1EGS5_ASPOF</name>
<dbReference type="Proteomes" id="UP000243459">
    <property type="component" value="Chromosome 7"/>
</dbReference>
<evidence type="ECO:0000313" key="7">
    <source>
        <dbReference type="Proteomes" id="UP000243459"/>
    </source>
</evidence>
<dbReference type="SMART" id="SM00025">
    <property type="entry name" value="Pumilio"/>
    <property type="match status" value="8"/>
</dbReference>
<proteinExistence type="predicted"/>
<dbReference type="InterPro" id="IPR016024">
    <property type="entry name" value="ARM-type_fold"/>
</dbReference>
<sequence>MGGGRTTEYDEFEMLLGEIPSATLDPIPVDPSSVLESISIDEKNKSPYPSSKFTNLYDSTQSAEIEGNTGLFGGLSLPEISVDWKLRSSTGQDAHCFNGEQDELNLAFDKMGFKDSVVAKLTNPSFVKLAHASPNNSSLNSSQALCGSDNIEMSISSLHQHLNGINIDTRSNLNFPVNNGLELKKQQPEKISSDLRAMTINPKVHAYQQQFFDSRAATFMPPRCLGQSLTWNNLEEERFYRLQQQYLYQHQLHKHRPVMFQYGKNMNSAIKPLSDPNLYWNDNVVCSGLQQYHPQSSFRRVEGGEVPCRSQFDSDENLSEHQVSDKVGKQYVPEKILTRTHGVNSLRSLTSNSFMNYEYLKLDGESSRSSSPDSLDSIHPNSSIDEVIGRIYSLAKDQYGCRFLQRKLIDGSLEDVNIIFFEIIDHIVELVVDPFGNYLIQKLLEVCSEDQRMQIIDAITREKKTLLRISSSMHGTRVVQKVIKTLQTTEQMYMVVSSLKCGIISLMKDINGNHVAQHCLQYFSPEQNEFLFDAAISHCVEIATDRQGCCVLQKCVQYSYGDQRTRLMSEISSFSLVLSQDPFGNYVVQYILDQKVLWVITAIMDQLEGNYGILSTQKHSSNVVEKCLKLAEEKYRAKIISELMNSPQFLQILQDAYGNYVIQSALKLCRGALYATLVEAIKPHVSALRNHPYGKKVLLNTSLKK</sequence>
<dbReference type="OrthoDB" id="668540at2759"/>
<organism evidence="6 7">
    <name type="scientific">Asparagus officinalis</name>
    <name type="common">Garden asparagus</name>
    <dbReference type="NCBI Taxonomy" id="4686"/>
    <lineage>
        <taxon>Eukaryota</taxon>
        <taxon>Viridiplantae</taxon>
        <taxon>Streptophyta</taxon>
        <taxon>Embryophyta</taxon>
        <taxon>Tracheophyta</taxon>
        <taxon>Spermatophyta</taxon>
        <taxon>Magnoliopsida</taxon>
        <taxon>Liliopsida</taxon>
        <taxon>Asparagales</taxon>
        <taxon>Asparagaceae</taxon>
        <taxon>Asparagoideae</taxon>
        <taxon>Asparagus</taxon>
    </lineage>
</organism>
<evidence type="ECO:0000256" key="4">
    <source>
        <dbReference type="PROSITE-ProRule" id="PRU00317"/>
    </source>
</evidence>
<reference evidence="7" key="1">
    <citation type="journal article" date="2017" name="Nat. Commun.">
        <title>The asparagus genome sheds light on the origin and evolution of a young Y chromosome.</title>
        <authorList>
            <person name="Harkess A."/>
            <person name="Zhou J."/>
            <person name="Xu C."/>
            <person name="Bowers J.E."/>
            <person name="Van der Hulst R."/>
            <person name="Ayyampalayam S."/>
            <person name="Mercati F."/>
            <person name="Riccardi P."/>
            <person name="McKain M.R."/>
            <person name="Kakrana A."/>
            <person name="Tang H."/>
            <person name="Ray J."/>
            <person name="Groenendijk J."/>
            <person name="Arikit S."/>
            <person name="Mathioni S.M."/>
            <person name="Nakano M."/>
            <person name="Shan H."/>
            <person name="Telgmann-Rauber A."/>
            <person name="Kanno A."/>
            <person name="Yue Z."/>
            <person name="Chen H."/>
            <person name="Li W."/>
            <person name="Chen Y."/>
            <person name="Xu X."/>
            <person name="Zhang Y."/>
            <person name="Luo S."/>
            <person name="Chen H."/>
            <person name="Gao J."/>
            <person name="Mao Z."/>
            <person name="Pires J.C."/>
            <person name="Luo M."/>
            <person name="Kudrna D."/>
            <person name="Wing R.A."/>
            <person name="Meyers B.C."/>
            <person name="Yi K."/>
            <person name="Kong H."/>
            <person name="Lavrijsen P."/>
            <person name="Sunseri F."/>
            <person name="Falavigna A."/>
            <person name="Ye Y."/>
            <person name="Leebens-Mack J.H."/>
            <person name="Chen G."/>
        </authorList>
    </citation>
    <scope>NUCLEOTIDE SEQUENCE [LARGE SCALE GENOMIC DNA]</scope>
    <source>
        <strain evidence="7">cv. DH0086</strain>
    </source>
</reference>
<dbReference type="Pfam" id="PF22493">
    <property type="entry name" value="PUF_NOP9"/>
    <property type="match status" value="1"/>
</dbReference>
<dbReference type="PROSITE" id="PS50303">
    <property type="entry name" value="PUM_HD"/>
    <property type="match status" value="1"/>
</dbReference>
<accession>A0A5P1EGS5</accession>
<evidence type="ECO:0000256" key="3">
    <source>
        <dbReference type="ARBA" id="ARBA00058490"/>
    </source>
</evidence>
<dbReference type="InterPro" id="IPR033712">
    <property type="entry name" value="Pumilio_RNA-bd"/>
</dbReference>
<dbReference type="EMBL" id="CM007387">
    <property type="protein sequence ID" value="ONK65044.1"/>
    <property type="molecule type" value="Genomic_DNA"/>
</dbReference>
<dbReference type="GO" id="GO:0006417">
    <property type="term" value="P:regulation of translation"/>
    <property type="evidence" value="ECO:0007669"/>
    <property type="project" value="UniProtKB-KW"/>
</dbReference>
<feature type="repeat" description="Pumilio" evidence="4">
    <location>
        <begin position="458"/>
        <end position="497"/>
    </location>
</feature>
<feature type="domain" description="PUM-HD" evidence="5">
    <location>
        <begin position="364"/>
        <end position="705"/>
    </location>
</feature>
<keyword evidence="2" id="KW-0810">Translation regulation</keyword>
<keyword evidence="1" id="KW-0677">Repeat</keyword>
<dbReference type="PANTHER" id="PTHR12537:SF147">
    <property type="entry name" value="PUMILIO HOMOLOG 12"/>
    <property type="match status" value="1"/>
</dbReference>
<dbReference type="CDD" id="cd07920">
    <property type="entry name" value="Pumilio"/>
    <property type="match status" value="1"/>
</dbReference>
<evidence type="ECO:0000259" key="5">
    <source>
        <dbReference type="PROSITE" id="PS50303"/>
    </source>
</evidence>